<dbReference type="EMBL" id="FOTI01000013">
    <property type="protein sequence ID" value="SFL45794.1"/>
    <property type="molecule type" value="Genomic_DNA"/>
</dbReference>
<dbReference type="GO" id="GO:0016853">
    <property type="term" value="F:isomerase activity"/>
    <property type="evidence" value="ECO:0007669"/>
    <property type="project" value="InterPro"/>
</dbReference>
<dbReference type="InterPro" id="IPR011013">
    <property type="entry name" value="Gal_mutarotase_sf_dom"/>
</dbReference>
<dbReference type="GO" id="GO:0005975">
    <property type="term" value="P:carbohydrate metabolic process"/>
    <property type="evidence" value="ECO:0007669"/>
    <property type="project" value="InterPro"/>
</dbReference>
<evidence type="ECO:0000313" key="1">
    <source>
        <dbReference type="EMBL" id="SFL45794.1"/>
    </source>
</evidence>
<dbReference type="OrthoDB" id="9795355at2"/>
<dbReference type="STRING" id="29563.SAMN02983006_01194"/>
<dbReference type="SUPFAM" id="SSF74650">
    <property type="entry name" value="Galactose mutarotase-like"/>
    <property type="match status" value="1"/>
</dbReference>
<dbReference type="PANTHER" id="PTHR11122:SF13">
    <property type="entry name" value="GLUCOSE-6-PHOSPHATE 1-EPIMERASE"/>
    <property type="match status" value="1"/>
</dbReference>
<accession>A0A1I4HUP8</accession>
<proteinExistence type="predicted"/>
<dbReference type="InterPro" id="IPR008183">
    <property type="entry name" value="Aldose_1/G6P_1-epimerase"/>
</dbReference>
<dbReference type="AlphaFoldDB" id="A0A1I4HUP8"/>
<dbReference type="RefSeq" id="WP_089860995.1">
    <property type="nucleotide sequence ID" value="NZ_FOTI01000013.1"/>
</dbReference>
<dbReference type="CDD" id="cd09024">
    <property type="entry name" value="Aldose_epim_lacX"/>
    <property type="match status" value="1"/>
</dbReference>
<dbReference type="Pfam" id="PF01263">
    <property type="entry name" value="Aldose_epim"/>
    <property type="match status" value="1"/>
</dbReference>
<dbReference type="Proteomes" id="UP000199006">
    <property type="component" value="Unassembled WGS sequence"/>
</dbReference>
<dbReference type="GO" id="GO:0030246">
    <property type="term" value="F:carbohydrate binding"/>
    <property type="evidence" value="ECO:0007669"/>
    <property type="project" value="InterPro"/>
</dbReference>
<dbReference type="InterPro" id="IPR014718">
    <property type="entry name" value="GH-type_carb-bd"/>
</dbReference>
<sequence>MITELENEVTKIEVDTAGAQLQSFILKADNKDYLWSGDAKYWKRKAPVLFPIVGRLKNNTYNYAGKEYEMSQHGFARDMEFELIEHSAQALTYSLTATAETLQIYPFQFELLIKYQLEKNKLKISYQVNNQDQKEMYFSIGAHPAFNWPLSEDETKSDYVLEFEYPENAARYLLADGLLTGSTKPMLVDSKTIKLKADLFENDALVFKNLKSEIITFRSRSTEREVKIEFAGFPYLGIWSQSIKAPFICLEPWHGVADIQKSSGNLTEKIGIKSLAVGETFKTGYTISIK</sequence>
<keyword evidence="2" id="KW-1185">Reference proteome</keyword>
<reference evidence="1 2" key="1">
    <citation type="submission" date="2016-10" db="EMBL/GenBank/DDBJ databases">
        <authorList>
            <person name="de Groot N.N."/>
        </authorList>
    </citation>
    <scope>NUCLEOTIDE SEQUENCE [LARGE SCALE GENOMIC DNA]</scope>
    <source>
        <strain evidence="1 2">ATCC 51327</strain>
    </source>
</reference>
<dbReference type="PANTHER" id="PTHR11122">
    <property type="entry name" value="APOSPORY-ASSOCIATED PROTEIN C-RELATED"/>
    <property type="match status" value="1"/>
</dbReference>
<evidence type="ECO:0000313" key="2">
    <source>
        <dbReference type="Proteomes" id="UP000199006"/>
    </source>
</evidence>
<dbReference type="Gene3D" id="2.70.98.10">
    <property type="match status" value="1"/>
</dbReference>
<name>A0A1I4HUP8_9FIRM</name>
<organism evidence="1 2">
    <name type="scientific">Halanaerobium salsuginis</name>
    <dbReference type="NCBI Taxonomy" id="29563"/>
    <lineage>
        <taxon>Bacteria</taxon>
        <taxon>Bacillati</taxon>
        <taxon>Bacillota</taxon>
        <taxon>Clostridia</taxon>
        <taxon>Halanaerobiales</taxon>
        <taxon>Halanaerobiaceae</taxon>
        <taxon>Halanaerobium</taxon>
    </lineage>
</organism>
<dbReference type="InterPro" id="IPR037481">
    <property type="entry name" value="LacX"/>
</dbReference>
<gene>
    <name evidence="1" type="ORF">SAMN02983006_01194</name>
</gene>
<protein>
    <submittedName>
        <fullName evidence="1">Galactose mutarotase</fullName>
    </submittedName>
</protein>